<feature type="domain" description="Glycosyltransferase subfamily 4-like N-terminal" evidence="3">
    <location>
        <begin position="86"/>
        <end position="228"/>
    </location>
</feature>
<dbReference type="EMBL" id="VBOT01000052">
    <property type="protein sequence ID" value="TMQ51881.1"/>
    <property type="molecule type" value="Genomic_DNA"/>
</dbReference>
<dbReference type="GO" id="GO:0016757">
    <property type="term" value="F:glycosyltransferase activity"/>
    <property type="evidence" value="ECO:0007669"/>
    <property type="project" value="UniProtKB-KW"/>
</dbReference>
<dbReference type="Proteomes" id="UP000320184">
    <property type="component" value="Unassembled WGS sequence"/>
</dbReference>
<sequence>MRGPARRLLIVCYFYPPLAGGGVHRVLGFTRYLPLHGWSCTVVCAGMEDYWVTDPSLLERVPPATEVVRVEGGSALSLWLRWRRQSGRRSGREFARWRALGDWWLLPDSYAGWARRARAAARRRLQAGGFDALLSSSPPDSVHMAALDLRRRFGIPWVADFRDPWVGLHLRRPVTAWHRAAQAGLERRVLEGADLILAASRTHAASLAARPDRVCAGKVEHLPNGYEPKTETPGDPASAPAHPDKFLIAYTGMLSQMPDTEVFLEALHELLARRPEARRRVRARLAGPFDSGYADRAVALGLTGIVEFSGPLPHREARALQRRADLLLLWKPRDCPSMVPGKLYEYLDAGRPLGALLGTGEEASELVRQGGGTVIDPGDRGALAALIERHYLAWKEGERQGASPPAWLASNTRERLAARLAELLERLKGERA</sequence>
<keyword evidence="2 4" id="KW-0808">Transferase</keyword>
<evidence type="ECO:0000259" key="3">
    <source>
        <dbReference type="Pfam" id="PF13439"/>
    </source>
</evidence>
<dbReference type="AlphaFoldDB" id="A0A538SKJ8"/>
<dbReference type="InterPro" id="IPR028098">
    <property type="entry name" value="Glyco_trans_4-like_N"/>
</dbReference>
<accession>A0A538SKJ8</accession>
<dbReference type="PANTHER" id="PTHR12526:SF510">
    <property type="entry name" value="D-INOSITOL 3-PHOSPHATE GLYCOSYLTRANSFERASE"/>
    <property type="match status" value="1"/>
</dbReference>
<organism evidence="4 5">
    <name type="scientific">Eiseniibacteriota bacterium</name>
    <dbReference type="NCBI Taxonomy" id="2212470"/>
    <lineage>
        <taxon>Bacteria</taxon>
        <taxon>Candidatus Eiseniibacteriota</taxon>
    </lineage>
</organism>
<proteinExistence type="predicted"/>
<keyword evidence="1" id="KW-0328">Glycosyltransferase</keyword>
<evidence type="ECO:0000256" key="2">
    <source>
        <dbReference type="ARBA" id="ARBA00022679"/>
    </source>
</evidence>
<dbReference type="PANTHER" id="PTHR12526">
    <property type="entry name" value="GLYCOSYLTRANSFERASE"/>
    <property type="match status" value="1"/>
</dbReference>
<dbReference type="SUPFAM" id="SSF53756">
    <property type="entry name" value="UDP-Glycosyltransferase/glycogen phosphorylase"/>
    <property type="match status" value="1"/>
</dbReference>
<dbReference type="Gene3D" id="3.40.50.2000">
    <property type="entry name" value="Glycogen Phosphorylase B"/>
    <property type="match status" value="2"/>
</dbReference>
<protein>
    <submittedName>
        <fullName evidence="4">Glycosyltransferase family 4 protein</fullName>
    </submittedName>
</protein>
<name>A0A538SKJ8_UNCEI</name>
<evidence type="ECO:0000313" key="4">
    <source>
        <dbReference type="EMBL" id="TMQ51881.1"/>
    </source>
</evidence>
<evidence type="ECO:0000313" key="5">
    <source>
        <dbReference type="Proteomes" id="UP000320184"/>
    </source>
</evidence>
<comment type="caution">
    <text evidence="4">The sequence shown here is derived from an EMBL/GenBank/DDBJ whole genome shotgun (WGS) entry which is preliminary data.</text>
</comment>
<dbReference type="Pfam" id="PF13439">
    <property type="entry name" value="Glyco_transf_4"/>
    <property type="match status" value="1"/>
</dbReference>
<evidence type="ECO:0000256" key="1">
    <source>
        <dbReference type="ARBA" id="ARBA00022676"/>
    </source>
</evidence>
<reference evidence="4 5" key="1">
    <citation type="journal article" date="2019" name="Nat. Microbiol.">
        <title>Mediterranean grassland soil C-N compound turnover is dependent on rainfall and depth, and is mediated by genomically divergent microorganisms.</title>
        <authorList>
            <person name="Diamond S."/>
            <person name="Andeer P.F."/>
            <person name="Li Z."/>
            <person name="Crits-Christoph A."/>
            <person name="Burstein D."/>
            <person name="Anantharaman K."/>
            <person name="Lane K.R."/>
            <person name="Thomas B.C."/>
            <person name="Pan C."/>
            <person name="Northen T.R."/>
            <person name="Banfield J.F."/>
        </authorList>
    </citation>
    <scope>NUCLEOTIDE SEQUENCE [LARGE SCALE GENOMIC DNA]</scope>
    <source>
        <strain evidence="4">WS_3</strain>
    </source>
</reference>
<gene>
    <name evidence="4" type="ORF">E6K73_04515</name>
</gene>